<sequence>MDKIKNGPISAYYKDKNIFITGGTGFIGKALIEKLLRSCPGVGNIYILLRSKKGMNLEERCQKLFSNPIFDNLKNSNSDVFYKVIPVRGNVAEANLGLSSSDRQILIEKVNVIFHAAASVRFDDFIKDAILTNLRSARDMALLSLEMKNIEVFVHVSTAYCSITENKTVPEKLLPARGNWKKAIYLAENGEENILNTFSHKFIGDFPNTYTYTKHLAEHCINDLLTSKIPTVIVRPTIVVAAINEPLRGWIDNWNGINGLCVGAGFGVFRIGLGDPNIGSDCTPVDNVVKVLILSAWNRAQRKSLGTVEIMQSSAYNQKKYSIKHFTKIAMDAGYEVPLDVKMWYPNITFTQCWTYYYINAILIHFMPAVLLDLFLKLFGHKPFLFKIQRKVFVSNIALNYFMTHDWDFLNDNAMKLFNDDMLGSEKEEFKFHMVKNDKETYDYIKDSFRTTRWVLLNMSKEIKPRTMALNKGLYYLDKLCKGLFYLAVIWFLFFKLNIITICWESTLKYWKKL</sequence>
<keyword evidence="10" id="KW-0560">Oxidoreductase</keyword>
<dbReference type="InterPro" id="IPR036291">
    <property type="entry name" value="NAD(P)-bd_dom_sf"/>
</dbReference>
<evidence type="ECO:0000256" key="8">
    <source>
        <dbReference type="ARBA" id="ARBA00023136"/>
    </source>
</evidence>
<keyword evidence="8 10" id="KW-0472">Membrane</keyword>
<dbReference type="InterPro" id="IPR026055">
    <property type="entry name" value="FAR"/>
</dbReference>
<evidence type="ECO:0000259" key="12">
    <source>
        <dbReference type="Pfam" id="PF07993"/>
    </source>
</evidence>
<dbReference type="GO" id="GO:0016020">
    <property type="term" value="C:membrane"/>
    <property type="evidence" value="ECO:0007669"/>
    <property type="project" value="UniProtKB-SubCell"/>
</dbReference>
<comment type="similarity">
    <text evidence="2 10">Belongs to the fatty acyl-CoA reductase family.</text>
</comment>
<dbReference type="CDD" id="cd09071">
    <property type="entry name" value="FAR_C"/>
    <property type="match status" value="1"/>
</dbReference>
<reference evidence="14" key="1">
    <citation type="submission" date="2025-08" db="UniProtKB">
        <authorList>
            <consortium name="RefSeq"/>
        </authorList>
    </citation>
    <scope>IDENTIFICATION</scope>
    <source>
        <tissue evidence="14">Gonads</tissue>
    </source>
</reference>
<evidence type="ECO:0000256" key="10">
    <source>
        <dbReference type="RuleBase" id="RU363097"/>
    </source>
</evidence>
<dbReference type="GeneID" id="115886968"/>
<evidence type="ECO:0000259" key="11">
    <source>
        <dbReference type="Pfam" id="PF03015"/>
    </source>
</evidence>
<evidence type="ECO:0000256" key="9">
    <source>
        <dbReference type="ARBA" id="ARBA00052530"/>
    </source>
</evidence>
<evidence type="ECO:0000256" key="2">
    <source>
        <dbReference type="ARBA" id="ARBA00005928"/>
    </source>
</evidence>
<evidence type="ECO:0000256" key="7">
    <source>
        <dbReference type="ARBA" id="ARBA00023098"/>
    </source>
</evidence>
<dbReference type="InterPro" id="IPR013120">
    <property type="entry name" value="FAR_NAD-bd"/>
</dbReference>
<dbReference type="OrthoDB" id="429813at2759"/>
<protein>
    <recommendedName>
        <fullName evidence="10">Fatty acyl-CoA reductase</fullName>
        <ecNumber evidence="10">1.2.1.84</ecNumber>
    </recommendedName>
</protein>
<dbReference type="AlphaFoldDB" id="A0A6J2YFP8"/>
<dbReference type="PANTHER" id="PTHR11011:SF24">
    <property type="entry name" value="FATTY ACYL-COA REDUCTASE"/>
    <property type="match status" value="1"/>
</dbReference>
<keyword evidence="3 10" id="KW-0444">Lipid biosynthesis</keyword>
<dbReference type="Pfam" id="PF07993">
    <property type="entry name" value="NAD_binding_4"/>
    <property type="match status" value="1"/>
</dbReference>
<evidence type="ECO:0000313" key="13">
    <source>
        <dbReference type="Proteomes" id="UP000504635"/>
    </source>
</evidence>
<dbReference type="Gene3D" id="3.40.50.720">
    <property type="entry name" value="NAD(P)-binding Rossmann-like Domain"/>
    <property type="match status" value="1"/>
</dbReference>
<keyword evidence="7 10" id="KW-0443">Lipid metabolism</keyword>
<proteinExistence type="inferred from homology"/>
<dbReference type="GO" id="GO:0102965">
    <property type="term" value="F:alcohol-forming long-chain fatty acyl-CoA reductase activity"/>
    <property type="evidence" value="ECO:0007669"/>
    <property type="project" value="UniProtKB-EC"/>
</dbReference>
<dbReference type="SUPFAM" id="SSF51735">
    <property type="entry name" value="NAD(P)-binding Rossmann-fold domains"/>
    <property type="match status" value="1"/>
</dbReference>
<dbReference type="PANTHER" id="PTHR11011">
    <property type="entry name" value="MALE STERILITY PROTEIN 2-RELATED"/>
    <property type="match status" value="1"/>
</dbReference>
<feature type="transmembrane region" description="Helical" evidence="10">
    <location>
        <begin position="484"/>
        <end position="504"/>
    </location>
</feature>
<dbReference type="FunFam" id="3.40.50.720:FF:000143">
    <property type="entry name" value="Fatty acyl-CoA reductase"/>
    <property type="match status" value="1"/>
</dbReference>
<comment type="subcellular location">
    <subcellularLocation>
        <location evidence="1">Membrane</location>
        <topology evidence="1">Multi-pass membrane protein</topology>
    </subcellularLocation>
</comment>
<dbReference type="InParanoid" id="A0A6J2YFP8"/>
<dbReference type="Proteomes" id="UP000504635">
    <property type="component" value="Unplaced"/>
</dbReference>
<dbReference type="RefSeq" id="XP_030762156.1">
    <property type="nucleotide sequence ID" value="XM_030906296.1"/>
</dbReference>
<feature type="domain" description="Thioester reductase (TE)" evidence="12">
    <location>
        <begin position="20"/>
        <end position="291"/>
    </location>
</feature>
<comment type="function">
    <text evidence="10">Catalyzes the reduction of fatty acyl-CoA to fatty alcohols.</text>
</comment>
<evidence type="ECO:0000256" key="6">
    <source>
        <dbReference type="ARBA" id="ARBA00022989"/>
    </source>
</evidence>
<keyword evidence="5 10" id="KW-0521">NADP</keyword>
<keyword evidence="6 10" id="KW-1133">Transmembrane helix</keyword>
<dbReference type="InterPro" id="IPR033640">
    <property type="entry name" value="FAR_C"/>
</dbReference>
<feature type="transmembrane region" description="Helical" evidence="10">
    <location>
        <begin position="356"/>
        <end position="380"/>
    </location>
</feature>
<gene>
    <name evidence="14" type="primary">LOC115886968</name>
</gene>
<keyword evidence="4 10" id="KW-0812">Transmembrane</keyword>
<dbReference type="GO" id="GO:0035336">
    <property type="term" value="P:long-chain fatty-acyl-CoA metabolic process"/>
    <property type="evidence" value="ECO:0007669"/>
    <property type="project" value="TreeGrafter"/>
</dbReference>
<dbReference type="EC" id="1.2.1.84" evidence="10"/>
<comment type="catalytic activity">
    <reaction evidence="9 10">
        <text>a long-chain fatty acyl-CoA + 2 NADPH + 2 H(+) = a long-chain primary fatty alcohol + 2 NADP(+) + CoA</text>
        <dbReference type="Rhea" id="RHEA:52716"/>
        <dbReference type="ChEBI" id="CHEBI:15378"/>
        <dbReference type="ChEBI" id="CHEBI:57287"/>
        <dbReference type="ChEBI" id="CHEBI:57783"/>
        <dbReference type="ChEBI" id="CHEBI:58349"/>
        <dbReference type="ChEBI" id="CHEBI:77396"/>
        <dbReference type="ChEBI" id="CHEBI:83139"/>
        <dbReference type="EC" id="1.2.1.84"/>
    </reaction>
</comment>
<evidence type="ECO:0000256" key="5">
    <source>
        <dbReference type="ARBA" id="ARBA00022857"/>
    </source>
</evidence>
<dbReference type="GO" id="GO:0080019">
    <property type="term" value="F:alcohol-forming very long-chain fatty acyl-CoA reductase activity"/>
    <property type="evidence" value="ECO:0007669"/>
    <property type="project" value="InterPro"/>
</dbReference>
<accession>A0A6J2YFP8</accession>
<dbReference type="Pfam" id="PF03015">
    <property type="entry name" value="Sterile"/>
    <property type="match status" value="1"/>
</dbReference>
<dbReference type="KEGG" id="soy:115886968"/>
<evidence type="ECO:0000313" key="14">
    <source>
        <dbReference type="RefSeq" id="XP_030762156.1"/>
    </source>
</evidence>
<evidence type="ECO:0000256" key="4">
    <source>
        <dbReference type="ARBA" id="ARBA00022692"/>
    </source>
</evidence>
<organism evidence="13 14">
    <name type="scientific">Sitophilus oryzae</name>
    <name type="common">Rice weevil</name>
    <name type="synonym">Curculio oryzae</name>
    <dbReference type="NCBI Taxonomy" id="7048"/>
    <lineage>
        <taxon>Eukaryota</taxon>
        <taxon>Metazoa</taxon>
        <taxon>Ecdysozoa</taxon>
        <taxon>Arthropoda</taxon>
        <taxon>Hexapoda</taxon>
        <taxon>Insecta</taxon>
        <taxon>Pterygota</taxon>
        <taxon>Neoptera</taxon>
        <taxon>Endopterygota</taxon>
        <taxon>Coleoptera</taxon>
        <taxon>Polyphaga</taxon>
        <taxon>Cucujiformia</taxon>
        <taxon>Curculionidae</taxon>
        <taxon>Dryophthorinae</taxon>
        <taxon>Sitophilus</taxon>
    </lineage>
</organism>
<keyword evidence="13" id="KW-1185">Reference proteome</keyword>
<feature type="domain" description="Fatty acyl-CoA reductase C-terminal" evidence="11">
    <location>
        <begin position="365"/>
        <end position="454"/>
    </location>
</feature>
<dbReference type="GO" id="GO:0005777">
    <property type="term" value="C:peroxisome"/>
    <property type="evidence" value="ECO:0007669"/>
    <property type="project" value="TreeGrafter"/>
</dbReference>
<dbReference type="CDD" id="cd05236">
    <property type="entry name" value="FAR-N_SDR_e"/>
    <property type="match status" value="1"/>
</dbReference>
<evidence type="ECO:0000256" key="3">
    <source>
        <dbReference type="ARBA" id="ARBA00022516"/>
    </source>
</evidence>
<name>A0A6J2YFP8_SITOR</name>
<evidence type="ECO:0000256" key="1">
    <source>
        <dbReference type="ARBA" id="ARBA00004141"/>
    </source>
</evidence>